<name>A0ABQ7URY4_SOLTU</name>
<organism evidence="1 2">
    <name type="scientific">Solanum tuberosum</name>
    <name type="common">Potato</name>
    <dbReference type="NCBI Taxonomy" id="4113"/>
    <lineage>
        <taxon>Eukaryota</taxon>
        <taxon>Viridiplantae</taxon>
        <taxon>Streptophyta</taxon>
        <taxon>Embryophyta</taxon>
        <taxon>Tracheophyta</taxon>
        <taxon>Spermatophyta</taxon>
        <taxon>Magnoliopsida</taxon>
        <taxon>eudicotyledons</taxon>
        <taxon>Gunneridae</taxon>
        <taxon>Pentapetalae</taxon>
        <taxon>asterids</taxon>
        <taxon>lamiids</taxon>
        <taxon>Solanales</taxon>
        <taxon>Solanaceae</taxon>
        <taxon>Solanoideae</taxon>
        <taxon>Solaneae</taxon>
        <taxon>Solanum</taxon>
    </lineage>
</organism>
<keyword evidence="2" id="KW-1185">Reference proteome</keyword>
<evidence type="ECO:0000313" key="1">
    <source>
        <dbReference type="EMBL" id="KAH0754622.1"/>
    </source>
</evidence>
<reference evidence="1 2" key="1">
    <citation type="journal article" date="2021" name="bioRxiv">
        <title>Chromosome-scale and haplotype-resolved genome assembly of a tetraploid potato cultivar.</title>
        <authorList>
            <person name="Sun H."/>
            <person name="Jiao W.-B."/>
            <person name="Krause K."/>
            <person name="Campoy J.A."/>
            <person name="Goel M."/>
            <person name="Folz-Donahue K."/>
            <person name="Kukat C."/>
            <person name="Huettel B."/>
            <person name="Schneeberger K."/>
        </authorList>
    </citation>
    <scope>NUCLEOTIDE SEQUENCE [LARGE SCALE GENOMIC DNA]</scope>
    <source>
        <strain evidence="1">SolTubOtavaFocal</strain>
        <tissue evidence="1">Leaves</tissue>
    </source>
</reference>
<proteinExistence type="predicted"/>
<protein>
    <submittedName>
        <fullName evidence="1">Uncharacterized protein</fullName>
    </submittedName>
</protein>
<comment type="caution">
    <text evidence="1">The sequence shown here is derived from an EMBL/GenBank/DDBJ whole genome shotgun (WGS) entry which is preliminary data.</text>
</comment>
<gene>
    <name evidence="1" type="ORF">KY290_024892</name>
</gene>
<sequence length="73" mass="8152">MEKPQRRNQEIGHNFTSGRSVKESILRGSVEKRTMVGNDKGLNSATYTQNVVAQKINVVPPGFDTLEDETFLS</sequence>
<dbReference type="EMBL" id="JAIVGD010000018">
    <property type="protein sequence ID" value="KAH0754622.1"/>
    <property type="molecule type" value="Genomic_DNA"/>
</dbReference>
<dbReference type="Proteomes" id="UP000826656">
    <property type="component" value="Unassembled WGS sequence"/>
</dbReference>
<evidence type="ECO:0000313" key="2">
    <source>
        <dbReference type="Proteomes" id="UP000826656"/>
    </source>
</evidence>
<accession>A0ABQ7URY4</accession>